<accession>D1QPI8</accession>
<dbReference type="Proteomes" id="UP000004079">
    <property type="component" value="Unassembled WGS sequence"/>
</dbReference>
<evidence type="ECO:0000313" key="1">
    <source>
        <dbReference type="EMBL" id="EFB32758.1"/>
    </source>
</evidence>
<name>D1QPI8_9BACT</name>
<dbReference type="HOGENOM" id="CLU_2668041_0_0_10"/>
<proteinExistence type="predicted"/>
<protein>
    <submittedName>
        <fullName evidence="1">Uncharacterized protein</fullName>
    </submittedName>
</protein>
<evidence type="ECO:0000313" key="2">
    <source>
        <dbReference type="Proteomes" id="UP000004079"/>
    </source>
</evidence>
<sequence length="75" mass="9097">MFLFFVLVLRERKAIDYQIVEMLINLNFRANEEKLRRSGETSNKIKTRNKAVFCKVLQPFMYIIFHMKHHIPLLN</sequence>
<reference evidence="1 2" key="1">
    <citation type="submission" date="2009-11" db="EMBL/GenBank/DDBJ databases">
        <authorList>
            <person name="Weinstock G."/>
            <person name="Sodergren E."/>
            <person name="Clifton S."/>
            <person name="Fulton L."/>
            <person name="Fulton B."/>
            <person name="Courtney L."/>
            <person name="Fronick C."/>
            <person name="Harrison M."/>
            <person name="Strong C."/>
            <person name="Farmer C."/>
            <person name="Delahaunty K."/>
            <person name="Markovic C."/>
            <person name="Hall O."/>
            <person name="Minx P."/>
            <person name="Tomlinson C."/>
            <person name="Mitreva M."/>
            <person name="Nelson J."/>
            <person name="Hou S."/>
            <person name="Wollam A."/>
            <person name="Pepin K.H."/>
            <person name="Johnson M."/>
            <person name="Bhonagiri V."/>
            <person name="Nash W.E."/>
            <person name="Warren W."/>
            <person name="Chinwalla A."/>
            <person name="Mardis E.R."/>
            <person name="Wilson R.K."/>
        </authorList>
    </citation>
    <scope>NUCLEOTIDE SEQUENCE [LARGE SCALE GENOMIC DNA]</scope>
    <source>
        <strain evidence="1 2">F0302</strain>
    </source>
</reference>
<gene>
    <name evidence="1" type="ORF">HMPREF0971_00879</name>
</gene>
<dbReference type="AlphaFoldDB" id="D1QPI8"/>
<comment type="caution">
    <text evidence="1">The sequence shown here is derived from an EMBL/GenBank/DDBJ whole genome shotgun (WGS) entry which is preliminary data.</text>
</comment>
<organism evidence="1 2">
    <name type="scientific">Segatella oris F0302</name>
    <dbReference type="NCBI Taxonomy" id="649760"/>
    <lineage>
        <taxon>Bacteria</taxon>
        <taxon>Pseudomonadati</taxon>
        <taxon>Bacteroidota</taxon>
        <taxon>Bacteroidia</taxon>
        <taxon>Bacteroidales</taxon>
        <taxon>Prevotellaceae</taxon>
        <taxon>Segatella</taxon>
    </lineage>
</organism>
<dbReference type="EMBL" id="ACUZ02000011">
    <property type="protein sequence ID" value="EFB32758.1"/>
    <property type="molecule type" value="Genomic_DNA"/>
</dbReference>